<dbReference type="InterPro" id="IPR014030">
    <property type="entry name" value="Ketoacyl_synth_N"/>
</dbReference>
<dbReference type="PROSITE" id="PS52004">
    <property type="entry name" value="KS3_2"/>
    <property type="match status" value="1"/>
</dbReference>
<evidence type="ECO:0000259" key="10">
    <source>
        <dbReference type="PROSITE" id="PS52004"/>
    </source>
</evidence>
<organism evidence="12 13">
    <name type="scientific">Cytospora schulzeri</name>
    <dbReference type="NCBI Taxonomy" id="448051"/>
    <lineage>
        <taxon>Eukaryota</taxon>
        <taxon>Fungi</taxon>
        <taxon>Dikarya</taxon>
        <taxon>Ascomycota</taxon>
        <taxon>Pezizomycotina</taxon>
        <taxon>Sordariomycetes</taxon>
        <taxon>Sordariomycetidae</taxon>
        <taxon>Diaporthales</taxon>
        <taxon>Cytosporaceae</taxon>
        <taxon>Cytospora</taxon>
    </lineage>
</organism>
<dbReference type="InterPro" id="IPR056501">
    <property type="entry name" value="NAD-bd_HRPKS_sdrA"/>
</dbReference>
<dbReference type="Gene3D" id="1.10.1200.10">
    <property type="entry name" value="ACP-like"/>
    <property type="match status" value="1"/>
</dbReference>
<dbReference type="Gene3D" id="3.10.129.110">
    <property type="entry name" value="Polyketide synthase dehydratase"/>
    <property type="match status" value="1"/>
</dbReference>
<keyword evidence="4" id="KW-0521">NADP</keyword>
<dbReference type="GO" id="GO:0008270">
    <property type="term" value="F:zinc ion binding"/>
    <property type="evidence" value="ECO:0007669"/>
    <property type="project" value="InterPro"/>
</dbReference>
<dbReference type="InterPro" id="IPR032821">
    <property type="entry name" value="PKS_assoc"/>
</dbReference>
<feature type="compositionally biased region" description="Polar residues" evidence="8">
    <location>
        <begin position="2438"/>
        <end position="2452"/>
    </location>
</feature>
<dbReference type="InterPro" id="IPR014031">
    <property type="entry name" value="Ketoacyl_synth_C"/>
</dbReference>
<dbReference type="GO" id="GO:1901336">
    <property type="term" value="P:lactone biosynthetic process"/>
    <property type="evidence" value="ECO:0007669"/>
    <property type="project" value="UniProtKB-ARBA"/>
</dbReference>
<dbReference type="PANTHER" id="PTHR43775:SF22">
    <property type="entry name" value="SYNTHASE, PUTATIVE (JCVI)-RELATED"/>
    <property type="match status" value="1"/>
</dbReference>
<accession>A0A423X1I4</accession>
<sequence>MGTESRVAVIGMACRLPGGADNPEELWSMLAEGRDGWGEVPKDRWNWRSFYHKDPETKEAMNFSHGYFLDQDISAFDAKFFGLPAAEVTGIDPQQRLLLEITYEAIEDAGIPIESLRGSDTSVHMAMFARDYDRMGYTDGYHIHKSHIQGSGDAILSNRISYILDLKGSSNTLDTGCSGSLVALHQACRTLRSDDATLAIAGASQLLLTPDQSIAMTSLGTLINKDGKCYTFDDRGAGYGRGEGVGVLVLKRLDRALADGDAIHAVILDSGVGHDGKTSGILLPNADAQAALATSVYAKVGIDPCDTLYVEAHGTGTVAGDKAEIQSISQVFGREARRKSDLPVGSIKSNIGHLESSSGVAGVIKAIMVLKKNQVPPNLNFINPKPSLNLEERGIKVPLELSPLTPQGYVGPRRVSVNSFGYGGTNAHAILEAHDCLPNSNSNIANGNEHQRHIEGFVNGDEKYQDSGVTRLVALSANSEKSLDNVVSSLRQWLKSDQGSRTPFNDLAYTLNVRRSKLPWRCGVLAKNIEELESALKDPGLRPVRAAKELGVAFFFTGQGAQWYAMGRELLKTSQVFASSIASCKDSLKSLGCDWDLVEELCRNQETSQLSDSRFSQPATTAVQVALVDLIENFGIRPDTVCGHSSGEVAAAYAAGVLGRDAAMQVAYHRGICSSMAKSLNTEQGAMMAVGEGEEAVTSRIQQIANGKLTVACVNSPESTTISGDQAAINELKAALDTESIFNRQLKVDSAYHSHHMEAVAQLYLSSLDGLSHDDPRTDVAFYSSVTGTRKLSEFGPSYWVSNLVSQVKFSTASQLVAKHLAATPGANLLIEVGPHSALAGPLRQTLSSISGGSFEYTYTPSLVRNQSAVTTILSLLGKAFEIGVPVQLQAVMNDMSTSERPYQVLHGLPTYPWDHTSSYWHESRLSKGHRLRPFPYHDLVGLLDVGSNTHEPRWRYHVSVQSLPWLQDHIVEGFVIFPGAGYITMVTEAMKQLFHLRQTSGHIKGIHFRDVTFKKSVVISGSQDDGSHRSYTPEVELQLTLSPARQHEGSHWEYFRVLSHDDQSDTWSEHCTGIVSLETEALVDEVEGSREDNMSIADTLEALQKIQAGSSTPINPTGLYDDLAASGNSFGPSFQGLKKIHVGSCCGLANVVVQDIAQIMPGQYMQPHLIHPTTFDAVNQLQAAVFRRECSVAPVMPVVLGELWISADIDNTPGAELKVALNLLPEGSRTALGNSCAYQKQRDGTLRPVLTASGIRLQVVGEADSGNTKSPKQRDNYKIEWKPDVDYLTQNHFMNRVSDHKLLDVGYGTLSKLIAEDQLRLNDQVATIFIRKALDHLRQMGISDACTPHLSKLLSWMLSWSQSEFAGRLLEGVKSKDEESVLIDQAKDDNIVGFILSRFGPRLVDIFTGKADALEVLLEDDLLGRHYSEYTLFSSHYAQVAEYMKAVVHKNPNMKILEIGAGTGSASMPLMESIDRSGRLLLEEYTYTDISSGFFERARSKFSQWSDQIDFKTLDISRDPLEQGFSANSFDLIVASIVLHATPLMDVTMSNVRRLLKPGGRLVLMELTGLAAATNTVFGTLEGWWMSEDGRKDGPLLTVPQWDSLLRRHGFSGTDIAIPAHLGPSSHLSSMMVSKATLPHTRSQDQDEGRPKIDMKASVCLGYSESSQQTALGDDICLSLRKNGVLPSQQPWDTITTEDPDSLVIVIDSAEHALLLDPAYKAFEQTKHILLQGRNVLWISFQESPRSETGALKNMINGMARVIRRENPSLRLVTVDVQDDLQHSFSNSGSFQGVSDTISEIAISSFWPTSEATRLQEWEYAICDRKVTIPRVVSDDHYAAFINSRNNQEGTMANCNYLDKDRPLMLDVQVPGLLNTLRFVDNDNLTSKSLGPDLIEIQARAYGVNFKDVFIALGQMRPGVAMTGEVAGVITAVGSNLQSAWKPGDRVIGLMVDPFGNQVARLESGQSILIHAASGGVGQAAIQIAKLLGAKIYATVGSAAKRALIQDHYGIPDSHIFSSHSRNFKKGIMRLTHGQGVDAVLNSLSGEFLMDSWDCVAPFGTFLEIGKTDIYEGSQLNMANFEKQATFAAVDTSHMYRLRPEYVCKGLAEIFGMVDKGLLKPVHPVTSYPVSRIEEAFRLIAARKHIGKLVLVADDQTVVQAPRPKPKPLRLHGNGTYIIGGGLGDLGKRMVHLLAERGAGHIVTLSRRSVDSQQRALLEEGISKLGATLHIFKCDIADESSVRAATEEIAELPPVKGIIQSALVLRDHPLEYMQLEDWLTALKPKVWGTLNIHKALCSPEQTDFFIMLSSVSSIIGATSQSNYNAGNAFQDAFAHAQNHISSHTKYVTINVGAIEGSDQIKLALNQNSDIARAIGYVSFEELVAALEYAMGSQALIDEAKQCIMSFDRDSMEYTMGETALRDHLFDHVPSRRKQERNSNNSSTKQQPTSAAQAIERVESVQDAENIVKQALLDKFAAFIGHEVPADQPVVQLGLDSLVSIEIKNWVKHTFKVTLQASALSNAPSIISLAKLIVSKMKLKCREK</sequence>
<dbReference type="InterPro" id="IPR014043">
    <property type="entry name" value="Acyl_transferase_dom"/>
</dbReference>
<dbReference type="FunFam" id="3.40.50.720:FF:000209">
    <property type="entry name" value="Polyketide synthase Pks12"/>
    <property type="match status" value="1"/>
</dbReference>
<dbReference type="SMART" id="SM00825">
    <property type="entry name" value="PKS_KS"/>
    <property type="match status" value="1"/>
</dbReference>
<evidence type="ECO:0000256" key="7">
    <source>
        <dbReference type="PROSITE-ProRule" id="PRU01363"/>
    </source>
</evidence>
<dbReference type="Pfam" id="PF16197">
    <property type="entry name" value="KAsynt_C_assoc"/>
    <property type="match status" value="1"/>
</dbReference>
<evidence type="ECO:0000256" key="1">
    <source>
        <dbReference type="ARBA" id="ARBA00022450"/>
    </source>
</evidence>
<protein>
    <submittedName>
        <fullName evidence="12">Uncharacterized protein</fullName>
    </submittedName>
</protein>
<dbReference type="Pfam" id="PF23114">
    <property type="entry name" value="NAD-bd_HRPKS_sdrA"/>
    <property type="match status" value="1"/>
</dbReference>
<evidence type="ECO:0000259" key="9">
    <source>
        <dbReference type="PROSITE" id="PS50075"/>
    </source>
</evidence>
<keyword evidence="2" id="KW-0597">Phosphoprotein</keyword>
<dbReference type="SMART" id="SM00827">
    <property type="entry name" value="PKS_AT"/>
    <property type="match status" value="1"/>
</dbReference>
<dbReference type="GO" id="GO:0031177">
    <property type="term" value="F:phosphopantetheine binding"/>
    <property type="evidence" value="ECO:0007669"/>
    <property type="project" value="InterPro"/>
</dbReference>
<dbReference type="SUPFAM" id="SSF55048">
    <property type="entry name" value="Probable ACP-binding domain of malonyl-CoA ACP transacylase"/>
    <property type="match status" value="1"/>
</dbReference>
<dbReference type="SUPFAM" id="SSF50129">
    <property type="entry name" value="GroES-like"/>
    <property type="match status" value="1"/>
</dbReference>
<dbReference type="InterPro" id="IPR016036">
    <property type="entry name" value="Malonyl_transacylase_ACP-bd"/>
</dbReference>
<dbReference type="InterPro" id="IPR049551">
    <property type="entry name" value="PKS_DH_C"/>
</dbReference>
<dbReference type="CDD" id="cd00833">
    <property type="entry name" value="PKS"/>
    <property type="match status" value="1"/>
</dbReference>
<dbReference type="Pfam" id="PF00698">
    <property type="entry name" value="Acyl_transf_1"/>
    <property type="match status" value="1"/>
</dbReference>
<feature type="domain" description="Carrier" evidence="9">
    <location>
        <begin position="2455"/>
        <end position="2537"/>
    </location>
</feature>
<feature type="active site" description="Proton donor; for dehydratase activity" evidence="7">
    <location>
        <position position="1177"/>
    </location>
</feature>
<dbReference type="InterPro" id="IPR042104">
    <property type="entry name" value="PKS_dehydratase_sf"/>
</dbReference>
<dbReference type="PROSITE" id="PS52019">
    <property type="entry name" value="PKS_MFAS_DH"/>
    <property type="match status" value="1"/>
</dbReference>
<dbReference type="Gene3D" id="3.40.366.10">
    <property type="entry name" value="Malonyl-Coenzyme A Acyl Carrier Protein, domain 2"/>
    <property type="match status" value="1"/>
</dbReference>
<dbReference type="InterPro" id="IPR001227">
    <property type="entry name" value="Ac_transferase_dom_sf"/>
</dbReference>
<dbReference type="CDD" id="cd02440">
    <property type="entry name" value="AdoMet_MTases"/>
    <property type="match status" value="1"/>
</dbReference>
<dbReference type="SUPFAM" id="SSF52151">
    <property type="entry name" value="FabD/lysophospholipase-like"/>
    <property type="match status" value="1"/>
</dbReference>
<dbReference type="GO" id="GO:0004312">
    <property type="term" value="F:fatty acid synthase activity"/>
    <property type="evidence" value="ECO:0007669"/>
    <property type="project" value="TreeGrafter"/>
</dbReference>
<evidence type="ECO:0000256" key="6">
    <source>
        <dbReference type="ARBA" id="ARBA00023268"/>
    </source>
</evidence>
<dbReference type="OrthoDB" id="329835at2759"/>
<dbReference type="Pfam" id="PF08242">
    <property type="entry name" value="Methyltransf_12"/>
    <property type="match status" value="1"/>
</dbReference>
<dbReference type="InterPro" id="IPR016035">
    <property type="entry name" value="Acyl_Trfase/lysoPLipase"/>
</dbReference>
<dbReference type="PROSITE" id="PS01162">
    <property type="entry name" value="QOR_ZETA_CRYSTAL"/>
    <property type="match status" value="1"/>
</dbReference>
<feature type="region of interest" description="Disordered" evidence="8">
    <location>
        <begin position="2431"/>
        <end position="2452"/>
    </location>
</feature>
<dbReference type="InterPro" id="IPR013217">
    <property type="entry name" value="Methyltransf_12"/>
</dbReference>
<dbReference type="Gene3D" id="3.40.47.10">
    <property type="match status" value="1"/>
</dbReference>
<dbReference type="GO" id="GO:0044550">
    <property type="term" value="P:secondary metabolite biosynthetic process"/>
    <property type="evidence" value="ECO:0007669"/>
    <property type="project" value="UniProtKB-ARBA"/>
</dbReference>
<dbReference type="InterPro" id="IPR029063">
    <property type="entry name" value="SAM-dependent_MTases_sf"/>
</dbReference>
<dbReference type="GO" id="GO:0016491">
    <property type="term" value="F:oxidoreductase activity"/>
    <property type="evidence" value="ECO:0007669"/>
    <property type="project" value="UniProtKB-KW"/>
</dbReference>
<dbReference type="SMART" id="SM00823">
    <property type="entry name" value="PKS_PP"/>
    <property type="match status" value="1"/>
</dbReference>
<feature type="domain" description="PKS/mFAS DH" evidence="11">
    <location>
        <begin position="938"/>
        <end position="1267"/>
    </location>
</feature>
<dbReference type="SMART" id="SM00826">
    <property type="entry name" value="PKS_DH"/>
    <property type="match status" value="1"/>
</dbReference>
<evidence type="ECO:0000256" key="4">
    <source>
        <dbReference type="ARBA" id="ARBA00022857"/>
    </source>
</evidence>
<comment type="caution">
    <text evidence="12">The sequence shown here is derived from an EMBL/GenBank/DDBJ whole genome shotgun (WGS) entry which is preliminary data.</text>
</comment>
<dbReference type="Gene3D" id="3.30.70.3290">
    <property type="match status" value="1"/>
</dbReference>
<dbReference type="Pfam" id="PF23297">
    <property type="entry name" value="ACP_SdgA_C"/>
    <property type="match status" value="1"/>
</dbReference>
<dbReference type="InterPro" id="IPR050091">
    <property type="entry name" value="PKS_NRPS_Biosynth_Enz"/>
</dbReference>
<dbReference type="InterPro" id="IPR057326">
    <property type="entry name" value="KR_dom"/>
</dbReference>
<evidence type="ECO:0000256" key="2">
    <source>
        <dbReference type="ARBA" id="ARBA00022553"/>
    </source>
</evidence>
<evidence type="ECO:0000256" key="8">
    <source>
        <dbReference type="SAM" id="MobiDB-lite"/>
    </source>
</evidence>
<dbReference type="CDD" id="cd05195">
    <property type="entry name" value="enoyl_red"/>
    <property type="match status" value="1"/>
</dbReference>
<name>A0A423X1I4_9PEZI</name>
<evidence type="ECO:0000256" key="5">
    <source>
        <dbReference type="ARBA" id="ARBA00023002"/>
    </source>
</evidence>
<dbReference type="Gene3D" id="3.40.50.150">
    <property type="entry name" value="Vaccinia Virus protein VP39"/>
    <property type="match status" value="1"/>
</dbReference>
<evidence type="ECO:0000313" key="13">
    <source>
        <dbReference type="Proteomes" id="UP000283895"/>
    </source>
</evidence>
<dbReference type="InterPro" id="IPR036736">
    <property type="entry name" value="ACP-like_sf"/>
</dbReference>
<reference evidence="12 13" key="1">
    <citation type="submission" date="2015-09" db="EMBL/GenBank/DDBJ databases">
        <title>Host preference determinants of Valsa canker pathogens revealed by comparative genomics.</title>
        <authorList>
            <person name="Yin Z."/>
            <person name="Huang L."/>
        </authorList>
    </citation>
    <scope>NUCLEOTIDE SEQUENCE [LARGE SCALE GENOMIC DNA]</scope>
    <source>
        <strain evidence="12 13">03-1</strain>
    </source>
</reference>
<dbReference type="Pfam" id="PF02801">
    <property type="entry name" value="Ketoacyl-synt_C"/>
    <property type="match status" value="1"/>
</dbReference>
<dbReference type="InterPro" id="IPR020841">
    <property type="entry name" value="PKS_Beta-ketoAc_synthase_dom"/>
</dbReference>
<keyword evidence="13" id="KW-1185">Reference proteome</keyword>
<feature type="region of interest" description="C-terminal hotdog fold" evidence="7">
    <location>
        <begin position="1112"/>
        <end position="1267"/>
    </location>
</feature>
<gene>
    <name evidence="12" type="ORF">VMCG_02438</name>
</gene>
<dbReference type="Proteomes" id="UP000283895">
    <property type="component" value="Unassembled WGS sequence"/>
</dbReference>
<dbReference type="InterPro" id="IPR049900">
    <property type="entry name" value="PKS_mFAS_DH"/>
</dbReference>
<dbReference type="InterPro" id="IPR002364">
    <property type="entry name" value="Quin_OxRdtase/zeta-crystal_CS"/>
</dbReference>
<dbReference type="InterPro" id="IPR020806">
    <property type="entry name" value="PKS_PP-bd"/>
</dbReference>
<dbReference type="Pfam" id="PF13602">
    <property type="entry name" value="ADH_zinc_N_2"/>
    <property type="match status" value="1"/>
</dbReference>
<keyword evidence="6" id="KW-0511">Multifunctional enzyme</keyword>
<dbReference type="InterPro" id="IPR013968">
    <property type="entry name" value="PKS_KR"/>
</dbReference>
<dbReference type="InterPro" id="IPR016039">
    <property type="entry name" value="Thiolase-like"/>
</dbReference>
<dbReference type="SUPFAM" id="SSF53335">
    <property type="entry name" value="S-adenosyl-L-methionine-dependent methyltransferases"/>
    <property type="match status" value="1"/>
</dbReference>
<evidence type="ECO:0000313" key="12">
    <source>
        <dbReference type="EMBL" id="ROW09729.1"/>
    </source>
</evidence>
<dbReference type="SMART" id="SM00829">
    <property type="entry name" value="PKS_ER"/>
    <property type="match status" value="1"/>
</dbReference>
<dbReference type="EMBL" id="LKEA01000004">
    <property type="protein sequence ID" value="ROW09729.1"/>
    <property type="molecule type" value="Genomic_DNA"/>
</dbReference>
<evidence type="ECO:0000259" key="11">
    <source>
        <dbReference type="PROSITE" id="PS52019"/>
    </source>
</evidence>
<dbReference type="Pfam" id="PF14765">
    <property type="entry name" value="PS-DH"/>
    <property type="match status" value="1"/>
</dbReference>
<keyword evidence="3" id="KW-0808">Transferase</keyword>
<dbReference type="SUPFAM" id="SSF51735">
    <property type="entry name" value="NAD(P)-binding Rossmann-fold domains"/>
    <property type="match status" value="2"/>
</dbReference>
<dbReference type="PANTHER" id="PTHR43775">
    <property type="entry name" value="FATTY ACID SYNTHASE"/>
    <property type="match status" value="1"/>
</dbReference>
<dbReference type="PROSITE" id="PS50075">
    <property type="entry name" value="CARRIER"/>
    <property type="match status" value="1"/>
</dbReference>
<dbReference type="Gene3D" id="3.40.50.720">
    <property type="entry name" value="NAD(P)-binding Rossmann-like Domain"/>
    <property type="match status" value="1"/>
</dbReference>
<dbReference type="Pfam" id="PF21089">
    <property type="entry name" value="PKS_DH_N"/>
    <property type="match status" value="1"/>
</dbReference>
<evidence type="ECO:0000256" key="3">
    <source>
        <dbReference type="ARBA" id="ARBA00022679"/>
    </source>
</evidence>
<dbReference type="Pfam" id="PF08659">
    <property type="entry name" value="KR"/>
    <property type="match status" value="1"/>
</dbReference>
<proteinExistence type="predicted"/>
<keyword evidence="5" id="KW-0560">Oxidoreductase</keyword>
<dbReference type="InterPro" id="IPR049552">
    <property type="entry name" value="PKS_DH_N"/>
</dbReference>
<feature type="region of interest" description="N-terminal hotdog fold" evidence="7">
    <location>
        <begin position="938"/>
        <end position="1083"/>
    </location>
</feature>
<dbReference type="InterPro" id="IPR020807">
    <property type="entry name" value="PKS_DH"/>
</dbReference>
<dbReference type="InterPro" id="IPR011032">
    <property type="entry name" value="GroES-like_sf"/>
</dbReference>
<dbReference type="InterPro" id="IPR020843">
    <property type="entry name" value="ER"/>
</dbReference>
<feature type="active site" description="Proton acceptor; for dehydratase activity" evidence="7">
    <location>
        <position position="970"/>
    </location>
</feature>
<dbReference type="SUPFAM" id="SSF47336">
    <property type="entry name" value="ACP-like"/>
    <property type="match status" value="1"/>
</dbReference>
<dbReference type="Gene3D" id="3.90.180.10">
    <property type="entry name" value="Medium-chain alcohol dehydrogenases, catalytic domain"/>
    <property type="match status" value="2"/>
</dbReference>
<dbReference type="GO" id="GO:0006633">
    <property type="term" value="P:fatty acid biosynthetic process"/>
    <property type="evidence" value="ECO:0007669"/>
    <property type="project" value="TreeGrafter"/>
</dbReference>
<feature type="domain" description="Ketosynthase family 3 (KS3)" evidence="10">
    <location>
        <begin position="4"/>
        <end position="433"/>
    </location>
</feature>
<dbReference type="InterPro" id="IPR009081">
    <property type="entry name" value="PP-bd_ACP"/>
</dbReference>
<dbReference type="STRING" id="356882.A0A423X1I4"/>
<dbReference type="SMART" id="SM00822">
    <property type="entry name" value="PKS_KR"/>
    <property type="match status" value="1"/>
</dbReference>
<keyword evidence="1" id="KW-0596">Phosphopantetheine</keyword>
<dbReference type="Pfam" id="PF00109">
    <property type="entry name" value="ketoacyl-synt"/>
    <property type="match status" value="1"/>
</dbReference>
<dbReference type="InterPro" id="IPR036291">
    <property type="entry name" value="NAD(P)-bd_dom_sf"/>
</dbReference>
<dbReference type="SUPFAM" id="SSF53901">
    <property type="entry name" value="Thiolase-like"/>
    <property type="match status" value="1"/>
</dbReference>